<gene>
    <name evidence="7" type="ORF">pFi_81</name>
</gene>
<dbReference type="Gene3D" id="3.30.43.10">
    <property type="entry name" value="Uridine Diphospho-n-acetylenolpyruvylglucosamine Reductase, domain 2"/>
    <property type="match status" value="1"/>
</dbReference>
<dbReference type="Pfam" id="PF01565">
    <property type="entry name" value="FAD_binding_4"/>
    <property type="match status" value="1"/>
</dbReference>
<dbReference type="PROSITE" id="PS00862">
    <property type="entry name" value="OX2_COVAL_FAD"/>
    <property type="match status" value="1"/>
</dbReference>
<comment type="cofactor">
    <cofactor evidence="1">
        <name>FAD</name>
        <dbReference type="ChEBI" id="CHEBI:57692"/>
    </cofactor>
</comment>
<dbReference type="SMR" id="G8JYU6"/>
<evidence type="ECO:0000256" key="5">
    <source>
        <dbReference type="ARBA" id="ARBA00023002"/>
    </source>
</evidence>
<keyword evidence="5" id="KW-0560">Oxidoreductase</keyword>
<dbReference type="GO" id="GO:0019139">
    <property type="term" value="F:cytokinin dehydrogenase activity"/>
    <property type="evidence" value="ECO:0007669"/>
    <property type="project" value="InterPro"/>
</dbReference>
<organism evidence="7">
    <name type="scientific">Rhodococcoides fascians D188</name>
    <dbReference type="NCBI Taxonomy" id="1051973"/>
    <lineage>
        <taxon>Bacteria</taxon>
        <taxon>Bacillati</taxon>
        <taxon>Actinomycetota</taxon>
        <taxon>Actinomycetes</taxon>
        <taxon>Mycobacteriales</taxon>
        <taxon>Nocardiaceae</taxon>
        <taxon>Rhodococcoides</taxon>
    </lineage>
</organism>
<protein>
    <submittedName>
        <fullName evidence="7">Cytokinin dehydrogenase/oxidase</fullName>
    </submittedName>
</protein>
<dbReference type="InterPro" id="IPR016169">
    <property type="entry name" value="FAD-bd_PCMH_sub2"/>
</dbReference>
<feature type="domain" description="FAD-binding PCMH-type" evidence="6">
    <location>
        <begin position="23"/>
        <end position="193"/>
    </location>
</feature>
<dbReference type="InterPro" id="IPR016166">
    <property type="entry name" value="FAD-bd_PCMH"/>
</dbReference>
<reference evidence="7" key="2">
    <citation type="journal article" date="2010" name="Mol. Plant Microbe Interact.">
        <title>Rhodococcus fascians impacts plant development through the dynamic fas-mediated production of a cytokinin mix.</title>
        <authorList>
            <person name="Pertry I."/>
            <person name="Vaclavikova K."/>
            <person name="Gemrotova M."/>
            <person name="Spichal L."/>
            <person name="Galuszka P."/>
            <person name="Depuydt S."/>
            <person name="Temmerman W."/>
            <person name="Stes E."/>
            <person name="De Keyser A."/>
            <person name="Riefler M."/>
            <person name="Biondi S."/>
            <person name="Novak O."/>
            <person name="Schmulling T."/>
            <person name="Strnad M."/>
            <person name="Tarkowski P."/>
            <person name="Holsters M."/>
            <person name="Vereecke D."/>
        </authorList>
    </citation>
    <scope>NUCLEOTIDE SEQUENCE</scope>
    <source>
        <strain evidence="7">D188</strain>
        <plasmid evidence="7">pFiD188</plasmid>
    </source>
</reference>
<evidence type="ECO:0000256" key="2">
    <source>
        <dbReference type="ARBA" id="ARBA00005466"/>
    </source>
</evidence>
<dbReference type="InterPro" id="IPR006093">
    <property type="entry name" value="Oxy_OxRdtase_FAD_BS"/>
</dbReference>
<dbReference type="InterPro" id="IPR006094">
    <property type="entry name" value="Oxid_FAD_bind_N"/>
</dbReference>
<dbReference type="GO" id="GO:0009690">
    <property type="term" value="P:cytokinin metabolic process"/>
    <property type="evidence" value="ECO:0007669"/>
    <property type="project" value="InterPro"/>
</dbReference>
<dbReference type="InterPro" id="IPR050432">
    <property type="entry name" value="FAD-linked_Oxidoreductases_BP"/>
</dbReference>
<geneLocation type="plasmid" evidence="7">
    <name>pFiD188</name>
</geneLocation>
<keyword evidence="7" id="KW-0614">Plasmid</keyword>
<evidence type="ECO:0000256" key="4">
    <source>
        <dbReference type="ARBA" id="ARBA00022827"/>
    </source>
</evidence>
<reference evidence="7" key="5">
    <citation type="journal article" date="2012" name="Mol. Plant Microbe Interact.">
        <title>pFiD188, the linear virulence plasmid of Rhodococcus fascians D188.</title>
        <authorList>
            <person name="Francis I."/>
            <person name="De Keyser A."/>
            <person name="De Backer P."/>
            <person name="Simon-Mateo C."/>
            <person name="Kalkus J."/>
            <person name="Pertry I."/>
            <person name="Ardiles-Diaz W."/>
            <person name="De Rycke R."/>
            <person name="Vandeputte O.M."/>
            <person name="El Jaziri M."/>
            <person name="Holsters M."/>
            <person name="Vereecke D."/>
        </authorList>
    </citation>
    <scope>NUCLEOTIDE SEQUENCE</scope>
    <source>
        <strain evidence="7">D188</strain>
        <plasmid evidence="7">pFiD188</plasmid>
    </source>
</reference>
<dbReference type="PROSITE" id="PS51387">
    <property type="entry name" value="FAD_PCMH"/>
    <property type="match status" value="1"/>
</dbReference>
<dbReference type="Pfam" id="PF09265">
    <property type="entry name" value="Cytokin-bind"/>
    <property type="match status" value="1"/>
</dbReference>
<sequence length="438" mass="47890">MSGIWHTDDVHLTSAGADFGNCIHAKPPVVVVPRTVADVQEALRYTAARNLSLAVRGSGHSTYGQCQADGGVVLDMKRFNTVHDVRSGQATIDAGVRWSDVVAATLSRQQTPPVLTDYLGTTVGGTLSVGGFGGSSHGFGLQTDNVDSLAVVTGSGDFRECSAVSNSELFDAVRGGLGQFGVIVNATIRLTAAHESVRQYKLQYSNLGVFLGDQLRAMSNRLFDHVQGRIRVDADGHLRYRLDLAKYFTPPRRPDDDALLSSLQYDSCAEYNSDVDYGDFINRMADQELDLRHTGEWFYPHPWASLLIPADKIEQFIETTSSSLTDDLGNSGLIMVYPIPTTPITAPFIPIPHCDTFFMLAVLRTASPGAEARMIASNRLLYEQARDVGGVAYAVNAVPMSPGDWCTHFGSRWQAIARAKRRFDPYRILAPGYRMSFD</sequence>
<reference evidence="7" key="1">
    <citation type="journal article" date="2009" name="Proc. Natl. Acad. Sci. U.S.A.">
        <title>Identification of Rhodococcus fascians cytokinins and their modus operandi to reshape the plant.</title>
        <authorList>
            <person name="Pertry I."/>
            <person name="Vaclavikova K."/>
            <person name="Depuydt S."/>
            <person name="Galuszka P."/>
            <person name="Spichal L."/>
            <person name="Temmerman W."/>
            <person name="Stes E."/>
            <person name="Schmulling T."/>
            <person name="Kakimoto T."/>
            <person name="Van Montagu M.C."/>
            <person name="Strnad M."/>
            <person name="Holsters M."/>
            <person name="Tarkowski P."/>
            <person name="Vereecke D."/>
        </authorList>
    </citation>
    <scope>NUCLEOTIDE SEQUENCE</scope>
    <source>
        <strain evidence="7">D188</strain>
        <plasmid evidence="7">pFiD188</plasmid>
    </source>
</reference>
<evidence type="ECO:0000256" key="3">
    <source>
        <dbReference type="ARBA" id="ARBA00022630"/>
    </source>
</evidence>
<evidence type="ECO:0000313" key="7">
    <source>
        <dbReference type="EMBL" id="AET25217.1"/>
    </source>
</evidence>
<dbReference type="Gene3D" id="3.30.465.10">
    <property type="match status" value="1"/>
</dbReference>
<keyword evidence="4" id="KW-0274">FAD</keyword>
<accession>G8JYU6</accession>
<dbReference type="InterPro" id="IPR036318">
    <property type="entry name" value="FAD-bd_PCMH-like_sf"/>
</dbReference>
<dbReference type="SUPFAM" id="SSF55103">
    <property type="entry name" value="FAD-linked oxidases, C-terminal domain"/>
    <property type="match status" value="1"/>
</dbReference>
<dbReference type="InterPro" id="IPR015345">
    <property type="entry name" value="Cytokinin_DH_FAD/cytokin-bd"/>
</dbReference>
<comment type="similarity">
    <text evidence="2">Belongs to the oxygen-dependent FAD-linked oxidoreductase family.</text>
</comment>
<dbReference type="InterPro" id="IPR016170">
    <property type="entry name" value="Cytok_DH_C_sf"/>
</dbReference>
<keyword evidence="3" id="KW-0285">Flavoprotein</keyword>
<reference evidence="7" key="4">
    <citation type="submission" date="2011-06" db="EMBL/GenBank/DDBJ databases">
        <authorList>
            <person name="Vereecke D.M."/>
        </authorList>
    </citation>
    <scope>NUCLEOTIDE SEQUENCE</scope>
    <source>
        <strain evidence="7">D188</strain>
        <plasmid evidence="7">pFiD188</plasmid>
    </source>
</reference>
<dbReference type="Gene3D" id="3.40.462.10">
    <property type="entry name" value="FAD-linked oxidases, C-terminal domain"/>
    <property type="match status" value="1"/>
</dbReference>
<dbReference type="EMBL" id="JN093097">
    <property type="protein sequence ID" value="AET25217.1"/>
    <property type="molecule type" value="Genomic_DNA"/>
</dbReference>
<proteinExistence type="inferred from homology"/>
<dbReference type="RefSeq" id="WP_015586135.1">
    <property type="nucleotide sequence ID" value="NC_021080.1"/>
</dbReference>
<dbReference type="PANTHER" id="PTHR13878:SF53">
    <property type="entry name" value="CYTOKININ DEHYDROGENASE 6"/>
    <property type="match status" value="1"/>
</dbReference>
<dbReference type="PANTHER" id="PTHR13878">
    <property type="entry name" value="GULONOLACTONE OXIDASE"/>
    <property type="match status" value="1"/>
</dbReference>
<dbReference type="SUPFAM" id="SSF56176">
    <property type="entry name" value="FAD-binding/transporter-associated domain-like"/>
    <property type="match status" value="1"/>
</dbReference>
<name>G8JYU6_RHOFA</name>
<reference evidence="7" key="3">
    <citation type="journal article" date="2011" name="Annu. Rev. Phytopathol.">
        <title>A successful bacterial coup d'etat: how Rhodococcus fascians redirects plant development.</title>
        <authorList>
            <person name="Stes E."/>
            <person name="Vandeputte O.M."/>
            <person name="El Jaziri M."/>
            <person name="Holsters M."/>
            <person name="Vereecke D."/>
        </authorList>
    </citation>
    <scope>NUCLEOTIDE SEQUENCE</scope>
    <source>
        <strain evidence="7">D188</strain>
        <plasmid evidence="7">pFiD188</plasmid>
    </source>
</reference>
<evidence type="ECO:0000259" key="6">
    <source>
        <dbReference type="PROSITE" id="PS51387"/>
    </source>
</evidence>
<dbReference type="InterPro" id="IPR016167">
    <property type="entry name" value="FAD-bd_PCMH_sub1"/>
</dbReference>
<dbReference type="InterPro" id="IPR016164">
    <property type="entry name" value="FAD-linked_Oxase-like_C"/>
</dbReference>
<dbReference type="GO" id="GO:0071949">
    <property type="term" value="F:FAD binding"/>
    <property type="evidence" value="ECO:0007669"/>
    <property type="project" value="InterPro"/>
</dbReference>
<evidence type="ECO:0000256" key="1">
    <source>
        <dbReference type="ARBA" id="ARBA00001974"/>
    </source>
</evidence>
<dbReference type="AlphaFoldDB" id="G8JYU6"/>